<sequence>MRACIRYAWIATFKTGHMSKTEFELKRKELPE</sequence>
<accession>D6TXE4</accession>
<gene>
    <name evidence="1" type="ORF">Krac_5993</name>
</gene>
<organism evidence="1 2">
    <name type="scientific">Ktedonobacter racemifer DSM 44963</name>
    <dbReference type="NCBI Taxonomy" id="485913"/>
    <lineage>
        <taxon>Bacteria</taxon>
        <taxon>Bacillati</taxon>
        <taxon>Chloroflexota</taxon>
        <taxon>Ktedonobacteria</taxon>
        <taxon>Ktedonobacterales</taxon>
        <taxon>Ktedonobacteraceae</taxon>
        <taxon>Ktedonobacter</taxon>
    </lineage>
</organism>
<dbReference type="EMBL" id="ADVG01000003">
    <property type="protein sequence ID" value="EFH84877.1"/>
    <property type="molecule type" value="Genomic_DNA"/>
</dbReference>
<evidence type="ECO:0000313" key="1">
    <source>
        <dbReference type="EMBL" id="EFH84877.1"/>
    </source>
</evidence>
<dbReference type="InParanoid" id="D6TXE4"/>
<dbReference type="AlphaFoldDB" id="D6TXE4"/>
<dbReference type="STRING" id="485913.Krac_5993"/>
<evidence type="ECO:0000313" key="2">
    <source>
        <dbReference type="Proteomes" id="UP000004508"/>
    </source>
</evidence>
<keyword evidence="2" id="KW-1185">Reference proteome</keyword>
<reference evidence="1 2" key="1">
    <citation type="journal article" date="2011" name="Stand. Genomic Sci.">
        <title>Non-contiguous finished genome sequence and contextual data of the filamentous soil bacterium Ktedonobacter racemifer type strain (SOSP1-21).</title>
        <authorList>
            <person name="Chang Y.J."/>
            <person name="Land M."/>
            <person name="Hauser L."/>
            <person name="Chertkov O."/>
            <person name="Del Rio T.G."/>
            <person name="Nolan M."/>
            <person name="Copeland A."/>
            <person name="Tice H."/>
            <person name="Cheng J.F."/>
            <person name="Lucas S."/>
            <person name="Han C."/>
            <person name="Goodwin L."/>
            <person name="Pitluck S."/>
            <person name="Ivanova N."/>
            <person name="Ovchinikova G."/>
            <person name="Pati A."/>
            <person name="Chen A."/>
            <person name="Palaniappan K."/>
            <person name="Mavromatis K."/>
            <person name="Liolios K."/>
            <person name="Brettin T."/>
            <person name="Fiebig A."/>
            <person name="Rohde M."/>
            <person name="Abt B."/>
            <person name="Goker M."/>
            <person name="Detter J.C."/>
            <person name="Woyke T."/>
            <person name="Bristow J."/>
            <person name="Eisen J.A."/>
            <person name="Markowitz V."/>
            <person name="Hugenholtz P."/>
            <person name="Kyrpides N.C."/>
            <person name="Klenk H.P."/>
            <person name="Lapidus A."/>
        </authorList>
    </citation>
    <scope>NUCLEOTIDE SEQUENCE [LARGE SCALE GENOMIC DNA]</scope>
    <source>
        <strain evidence="2">DSM 44963</strain>
    </source>
</reference>
<comment type="caution">
    <text evidence="1">The sequence shown here is derived from an EMBL/GenBank/DDBJ whole genome shotgun (WGS) entry which is preliminary data.</text>
</comment>
<protein>
    <submittedName>
        <fullName evidence="1">Uncharacterized protein</fullName>
    </submittedName>
</protein>
<proteinExistence type="predicted"/>
<dbReference type="Proteomes" id="UP000004508">
    <property type="component" value="Unassembled WGS sequence"/>
</dbReference>
<name>D6TXE4_KTERA</name>